<keyword evidence="2" id="KW-1185">Reference proteome</keyword>
<evidence type="ECO:0000313" key="1">
    <source>
        <dbReference type="EMBL" id="EGI70998.1"/>
    </source>
</evidence>
<name>F4W402_ACREC</name>
<protein>
    <submittedName>
        <fullName evidence="1">Uncharacterized protein</fullName>
    </submittedName>
</protein>
<gene>
    <name evidence="1" type="ORF">G5I_00106</name>
</gene>
<accession>F4W402</accession>
<organism evidence="2">
    <name type="scientific">Acromyrmex echinatior</name>
    <name type="common">Panamanian leafcutter ant</name>
    <name type="synonym">Acromyrmex octospinosus echinatior</name>
    <dbReference type="NCBI Taxonomy" id="103372"/>
    <lineage>
        <taxon>Eukaryota</taxon>
        <taxon>Metazoa</taxon>
        <taxon>Ecdysozoa</taxon>
        <taxon>Arthropoda</taxon>
        <taxon>Hexapoda</taxon>
        <taxon>Insecta</taxon>
        <taxon>Pterygota</taxon>
        <taxon>Neoptera</taxon>
        <taxon>Endopterygota</taxon>
        <taxon>Hymenoptera</taxon>
        <taxon>Apocrita</taxon>
        <taxon>Aculeata</taxon>
        <taxon>Formicoidea</taxon>
        <taxon>Formicidae</taxon>
        <taxon>Myrmicinae</taxon>
        <taxon>Acromyrmex</taxon>
    </lineage>
</organism>
<reference evidence="1" key="1">
    <citation type="submission" date="2011-02" db="EMBL/GenBank/DDBJ databases">
        <title>The genome of the leaf-cutting ant Acromyrmex echinatior suggests key adaptations to social evolution and fungus farming.</title>
        <authorList>
            <person name="Nygaard S."/>
            <person name="Zhang G."/>
        </authorList>
    </citation>
    <scope>NUCLEOTIDE SEQUENCE</scope>
</reference>
<dbReference type="EMBL" id="GL887491">
    <property type="protein sequence ID" value="EGI70998.1"/>
    <property type="molecule type" value="Genomic_DNA"/>
</dbReference>
<proteinExistence type="predicted"/>
<dbReference type="InParanoid" id="F4W402"/>
<sequence length="96" mass="10845">MPRDGRSIDQVALKGVGLTREIKYSHRYRVRSLGVPCGLYLLPLEFKYNSIFRCGLVPVRIDGAGRHLGEEKKSISEFLKGYDIMLHDNDGTIGFC</sequence>
<dbReference type="AlphaFoldDB" id="F4W402"/>
<dbReference type="Proteomes" id="UP000007755">
    <property type="component" value="Unassembled WGS sequence"/>
</dbReference>
<evidence type="ECO:0000313" key="2">
    <source>
        <dbReference type="Proteomes" id="UP000007755"/>
    </source>
</evidence>